<dbReference type="STRING" id="1314790.A0A1Y1XW30"/>
<dbReference type="GO" id="GO:0016491">
    <property type="term" value="F:oxidoreductase activity"/>
    <property type="evidence" value="ECO:0007669"/>
    <property type="project" value="InterPro"/>
</dbReference>
<keyword evidence="3" id="KW-1185">Reference proteome</keyword>
<evidence type="ECO:0000313" key="2">
    <source>
        <dbReference type="EMBL" id="ORX89706.1"/>
    </source>
</evidence>
<gene>
    <name evidence="2" type="ORF">K493DRAFT_318514</name>
</gene>
<evidence type="ECO:0000256" key="1">
    <source>
        <dbReference type="SAM" id="Phobius"/>
    </source>
</evidence>
<accession>A0A1Y1XW30</accession>
<organism evidence="2 3">
    <name type="scientific">Basidiobolus meristosporus CBS 931.73</name>
    <dbReference type="NCBI Taxonomy" id="1314790"/>
    <lineage>
        <taxon>Eukaryota</taxon>
        <taxon>Fungi</taxon>
        <taxon>Fungi incertae sedis</taxon>
        <taxon>Zoopagomycota</taxon>
        <taxon>Entomophthoromycotina</taxon>
        <taxon>Basidiobolomycetes</taxon>
        <taxon>Basidiobolales</taxon>
        <taxon>Basidiobolaceae</taxon>
        <taxon>Basidiobolus</taxon>
    </lineage>
</organism>
<keyword evidence="1" id="KW-0472">Membrane</keyword>
<keyword evidence="1" id="KW-1133">Transmembrane helix</keyword>
<dbReference type="Proteomes" id="UP000193498">
    <property type="component" value="Unassembled WGS sequence"/>
</dbReference>
<keyword evidence="1" id="KW-0812">Transmembrane</keyword>
<name>A0A1Y1XW30_9FUNG</name>
<reference evidence="2 3" key="1">
    <citation type="submission" date="2016-07" db="EMBL/GenBank/DDBJ databases">
        <title>Pervasive Adenine N6-methylation of Active Genes in Fungi.</title>
        <authorList>
            <consortium name="DOE Joint Genome Institute"/>
            <person name="Mondo S.J."/>
            <person name="Dannebaum R.O."/>
            <person name="Kuo R.C."/>
            <person name="Labutti K."/>
            <person name="Haridas S."/>
            <person name="Kuo A."/>
            <person name="Salamov A."/>
            <person name="Ahrendt S.R."/>
            <person name="Lipzen A."/>
            <person name="Sullivan W."/>
            <person name="Andreopoulos W.B."/>
            <person name="Clum A."/>
            <person name="Lindquist E."/>
            <person name="Daum C."/>
            <person name="Ramamoorthy G.K."/>
            <person name="Gryganskyi A."/>
            <person name="Culley D."/>
            <person name="Magnuson J.K."/>
            <person name="James T.Y."/>
            <person name="O'Malley M.A."/>
            <person name="Stajich J.E."/>
            <person name="Spatafora J.W."/>
            <person name="Visel A."/>
            <person name="Grigoriev I.V."/>
        </authorList>
    </citation>
    <scope>NUCLEOTIDE SEQUENCE [LARGE SCALE GENOMIC DNA]</scope>
    <source>
        <strain evidence="2 3">CBS 931.73</strain>
    </source>
</reference>
<dbReference type="AlphaFoldDB" id="A0A1Y1XW30"/>
<evidence type="ECO:0008006" key="4">
    <source>
        <dbReference type="Google" id="ProtNLM"/>
    </source>
</evidence>
<comment type="caution">
    <text evidence="2">The sequence shown here is derived from an EMBL/GenBank/DDBJ whole genome shotgun (WGS) entry which is preliminary data.</text>
</comment>
<proteinExistence type="predicted"/>
<dbReference type="EMBL" id="MCFE01000427">
    <property type="protein sequence ID" value="ORX89706.1"/>
    <property type="molecule type" value="Genomic_DNA"/>
</dbReference>
<protein>
    <recommendedName>
        <fullName evidence="4">ER-bound oxygenase mpaB/mpaB'/Rubber oxygenase catalytic domain-containing protein</fullName>
    </recommendedName>
</protein>
<feature type="transmembrane region" description="Helical" evidence="1">
    <location>
        <begin position="30"/>
        <end position="47"/>
    </location>
</feature>
<dbReference type="InterPro" id="IPR046366">
    <property type="entry name" value="MPAB"/>
</dbReference>
<evidence type="ECO:0000313" key="3">
    <source>
        <dbReference type="Proteomes" id="UP000193498"/>
    </source>
</evidence>
<dbReference type="InParanoid" id="A0A1Y1XW30"/>
<dbReference type="PANTHER" id="PTHR36124:SF1">
    <property type="entry name" value="ER-BOUND OXYGENASE MPAB_MPAB'_RUBBER OXYGENASE CATALYTIC DOMAIN-CONTAINING PROTEIN"/>
    <property type="match status" value="1"/>
</dbReference>
<sequence>MENPPGSKRSDMALRRINYMHRRYQISLEYAWYLFGLYVFVTIDMISKYEWRSLLEAEKEAIYQYWMNYLARKMGFPASAAIDSYQKFEGWFREYHSKHQVYHPLNTRLGNGILDYIRSTLPTYLQWLSDPVILSLCEPLELHAIFHCPDVPDCKNERLKRRVWPSLLISGGFFVRRCIVRYLCFPKDIPRRTPESKRPDGSYVPNWEISPGCIYANGYTIESIGPPKFAHKFGELYH</sequence>
<dbReference type="OrthoDB" id="545169at2759"/>
<dbReference type="PANTHER" id="PTHR36124">
    <property type="match status" value="1"/>
</dbReference>